<comment type="caution">
    <text evidence="3">The sequence shown here is derived from an EMBL/GenBank/DDBJ whole genome shotgun (WGS) entry which is preliminary data.</text>
</comment>
<name>A0ABR9EFA5_9GAMM</name>
<dbReference type="EMBL" id="AQGV01000013">
    <property type="protein sequence ID" value="MBE0369657.1"/>
    <property type="molecule type" value="Genomic_DNA"/>
</dbReference>
<evidence type="ECO:0000313" key="3">
    <source>
        <dbReference type="EMBL" id="MBE0369657.1"/>
    </source>
</evidence>
<dbReference type="RefSeq" id="WP_192508867.1">
    <property type="nucleotide sequence ID" value="NZ_AQGV01000013.1"/>
</dbReference>
<evidence type="ECO:0000313" key="4">
    <source>
        <dbReference type="Proteomes" id="UP000615755"/>
    </source>
</evidence>
<evidence type="ECO:0000259" key="1">
    <source>
        <dbReference type="Pfam" id="PF06527"/>
    </source>
</evidence>
<dbReference type="InterPro" id="IPR032750">
    <property type="entry name" value="TnsD_C"/>
</dbReference>
<proteinExistence type="predicted"/>
<sequence>MNRAAFYLHIPRDEIPYSTIARYALLGGFRAPQVMKQIYGNSKKRLHPYLPGLIDRFSGFFELSSEDVIEHKTIFPLLKFSQPADEIMIKQAMKDCTDDKVILSTAIGHSRFRTFYGLCYCPVCVQQDINDLGFAYWHIKHQIPGVQACFEHSCLLVGIPMGDGNKDRSLILPPFNKQSSQLASTCQKKLALFSSQLFNLSQNHQINYPEVYRSLLNEKGLVSCNNGFVFISKIVALLSEYWQELSYTNHLVPGVSEKLASFDFLGRILRPKTHSHAHPLKHILLGCWLTNLDAKKLLITDTKVNTSKPMVIATNDDSKDKIISMLQQGVSINMISSQTGKSRCFIHRIAELNRIPHLSNSQAFPESIKRAVLIKALYGVHRQEIADKLKVGLGYVEQVICNAPGMSEWRKHLRIQKNILKASKTLTNIRKLHPEWSRTKIRNSAQAEYFVLYNHDKSLIDKLLPPAQKPEQFKKDWEKEDQRLLSALEVINHLDELSLSAIGRLIDDHQYLHRQLNKLPKTKAFLSKAGKLK</sequence>
<protein>
    <recommendedName>
        <fullName evidence="5">Transposon Tn7 transposition protein TnsD C-termianl domain-containing protein</fullName>
    </recommendedName>
</protein>
<feature type="domain" description="TniQ" evidence="1">
    <location>
        <begin position="8"/>
        <end position="156"/>
    </location>
</feature>
<feature type="domain" description="Transposon Tn7 transposition protein TnsD C-terminal" evidence="2">
    <location>
        <begin position="207"/>
        <end position="526"/>
    </location>
</feature>
<dbReference type="InterPro" id="IPR009492">
    <property type="entry name" value="TniQ"/>
</dbReference>
<evidence type="ECO:0008006" key="5">
    <source>
        <dbReference type="Google" id="ProtNLM"/>
    </source>
</evidence>
<dbReference type="Pfam" id="PF06527">
    <property type="entry name" value="TniQ"/>
    <property type="match status" value="1"/>
</dbReference>
<evidence type="ECO:0000259" key="2">
    <source>
        <dbReference type="Pfam" id="PF15978"/>
    </source>
</evidence>
<dbReference type="Pfam" id="PF15978">
    <property type="entry name" value="TnsD"/>
    <property type="match status" value="1"/>
</dbReference>
<gene>
    <name evidence="3" type="ORF">PAUR_a4206</name>
</gene>
<dbReference type="Proteomes" id="UP000615755">
    <property type="component" value="Unassembled WGS sequence"/>
</dbReference>
<reference evidence="3 4" key="1">
    <citation type="submission" date="2015-03" db="EMBL/GenBank/DDBJ databases">
        <title>Genome sequence of Pseudoalteromonas aurantia.</title>
        <authorList>
            <person name="Xie B.-B."/>
            <person name="Rong J.-C."/>
            <person name="Qin Q.-L."/>
            <person name="Zhang Y.-Z."/>
        </authorList>
    </citation>
    <scope>NUCLEOTIDE SEQUENCE [LARGE SCALE GENOMIC DNA]</scope>
    <source>
        <strain evidence="3 4">208</strain>
    </source>
</reference>
<keyword evidence="4" id="KW-1185">Reference proteome</keyword>
<accession>A0ABR9EFA5</accession>
<organism evidence="3 4">
    <name type="scientific">Pseudoalteromonas aurantia 208</name>
    <dbReference type="NCBI Taxonomy" id="1314867"/>
    <lineage>
        <taxon>Bacteria</taxon>
        <taxon>Pseudomonadati</taxon>
        <taxon>Pseudomonadota</taxon>
        <taxon>Gammaproteobacteria</taxon>
        <taxon>Alteromonadales</taxon>
        <taxon>Pseudoalteromonadaceae</taxon>
        <taxon>Pseudoalteromonas</taxon>
    </lineage>
</organism>